<name>A0A2S4PM62_9PEZI</name>
<evidence type="ECO:0000313" key="3">
    <source>
        <dbReference type="Proteomes" id="UP000237438"/>
    </source>
</evidence>
<dbReference type="OrthoDB" id="3611560at2759"/>
<organism evidence="2 3">
    <name type="scientific">Erysiphe pulchra</name>
    <dbReference type="NCBI Taxonomy" id="225359"/>
    <lineage>
        <taxon>Eukaryota</taxon>
        <taxon>Fungi</taxon>
        <taxon>Dikarya</taxon>
        <taxon>Ascomycota</taxon>
        <taxon>Pezizomycotina</taxon>
        <taxon>Leotiomycetes</taxon>
        <taxon>Erysiphales</taxon>
        <taxon>Erysiphaceae</taxon>
        <taxon>Erysiphe</taxon>
    </lineage>
</organism>
<dbReference type="Proteomes" id="UP000237438">
    <property type="component" value="Unassembled WGS sequence"/>
</dbReference>
<gene>
    <name evidence="2" type="ORF">EPUL_004738</name>
</gene>
<dbReference type="AlphaFoldDB" id="A0A2S4PM62"/>
<dbReference type="EMBL" id="PEDP01001888">
    <property type="protein sequence ID" value="POS83107.1"/>
    <property type="molecule type" value="Genomic_DNA"/>
</dbReference>
<comment type="caution">
    <text evidence="2">The sequence shown here is derived from an EMBL/GenBank/DDBJ whole genome shotgun (WGS) entry which is preliminary data.</text>
</comment>
<sequence length="281" mass="30970">MHEKTSPKSVHNSDYANAFLPQELAEIIAIRHNVDNTLASFKEDVENNGSGSGKEKSALKKVALAITQNNIPPVAEKTWATVTRNGQKKAWVTHSTKPQVTPMSNTNKRLNKNQSPSTTTTYTRLFVCLPQEHEWRKLSPVGIRQVIVKKLAISPALFGKIKPVHSGFALSPCSTVARETILNAGKGFSFSGAKLEAATNWVSVIVPTVPSKIRKVQGEIEVSSSMLTDEIERVCSLRPAHVKLYGRNKAEAPHRTWMAFFTKAPNATFRVIDESGIARPF</sequence>
<protein>
    <submittedName>
        <fullName evidence="2">Uncharacterized protein</fullName>
    </submittedName>
</protein>
<reference evidence="2 3" key="1">
    <citation type="submission" date="2017-10" db="EMBL/GenBank/DDBJ databases">
        <title>Development of genomic resources for the powdery mildew, Erysiphe pulchra.</title>
        <authorList>
            <person name="Wadl P.A."/>
            <person name="Mack B.M."/>
            <person name="Moore G."/>
            <person name="Beltz S.B."/>
        </authorList>
    </citation>
    <scope>NUCLEOTIDE SEQUENCE [LARGE SCALE GENOMIC DNA]</scope>
    <source>
        <strain evidence="2">Cflorida</strain>
    </source>
</reference>
<proteinExistence type="predicted"/>
<dbReference type="STRING" id="225359.A0A2S4PM62"/>
<accession>A0A2S4PM62</accession>
<evidence type="ECO:0000313" key="2">
    <source>
        <dbReference type="EMBL" id="POS83107.1"/>
    </source>
</evidence>
<feature type="region of interest" description="Disordered" evidence="1">
    <location>
        <begin position="98"/>
        <end position="117"/>
    </location>
</feature>
<keyword evidence="3" id="KW-1185">Reference proteome</keyword>
<evidence type="ECO:0000256" key="1">
    <source>
        <dbReference type="SAM" id="MobiDB-lite"/>
    </source>
</evidence>